<keyword evidence="2 4" id="KW-0560">Oxidoreductase</keyword>
<dbReference type="InterPro" id="IPR016162">
    <property type="entry name" value="Ald_DH_N"/>
</dbReference>
<feature type="active site" evidence="3">
    <location>
        <position position="258"/>
    </location>
</feature>
<sequence length="493" mass="52087">MSDLPILKPPSPSDVELRAFINGEQVDVRGNETFALENPSTGEFFVNLKAANEADVNDAYTAAVKAQPAWGALSPSKRVSHVYAFAKLLTRDAAKLGGLETVVMGKQMSVQLGPSTEQFINDITGYASSTHGKSSNANKDMLAVSTFRPYGVVACIMPFNSPTGNLAMAVIPALLAGNAVILKPSERNALTVLAWGALFNEAGFPPGTVNILPGGGQTGALLAEHMGVRMITFTGSVSAGRAVAAAAVRSNLKKVVLELGGKSPAIVFDDADIPSAVGHISVGIRFMAGQMCIANSRIYVQESIAESFKKAFTEHHFSHKMGDPWDLSSALGSGPVVDKRAYDSILGYIESARTSGGTVLQAEQAKTKGYFIPATILTDLPEDAKAIKEEIFGNVTHISTFRTEAEALALANDTEFGLYASVFTSNTDRAIRCSQGLQAGTVLVNSGAPFLAADMPFGGVKQSGWGKQLGPHCITDFMQEQTTFIKYGASPPE</sequence>
<dbReference type="Pfam" id="PF00171">
    <property type="entry name" value="Aldedh"/>
    <property type="match status" value="1"/>
</dbReference>
<protein>
    <recommendedName>
        <fullName evidence="5">Aldehyde dehydrogenase domain-containing protein</fullName>
    </recommendedName>
</protein>
<dbReference type="InterPro" id="IPR016163">
    <property type="entry name" value="Ald_DH_C"/>
</dbReference>
<name>A0A8X7T3I3_9BASI</name>
<dbReference type="PANTHER" id="PTHR11699">
    <property type="entry name" value="ALDEHYDE DEHYDROGENASE-RELATED"/>
    <property type="match status" value="1"/>
</dbReference>
<dbReference type="Proteomes" id="UP000078113">
    <property type="component" value="Unassembled WGS sequence"/>
</dbReference>
<accession>A0A8X7T3I3</accession>
<dbReference type="GO" id="GO:0016620">
    <property type="term" value="F:oxidoreductase activity, acting on the aldehyde or oxo group of donors, NAD or NADP as acceptor"/>
    <property type="evidence" value="ECO:0007669"/>
    <property type="project" value="InterPro"/>
</dbReference>
<comment type="caution">
    <text evidence="6">The sequence shown here is derived from an EMBL/GenBank/DDBJ whole genome shotgun (WGS) entry which is preliminary data.</text>
</comment>
<dbReference type="AlphaFoldDB" id="A0A8X7T3I3"/>
<evidence type="ECO:0000313" key="6">
    <source>
        <dbReference type="EMBL" id="KAE8267537.1"/>
    </source>
</evidence>
<dbReference type="InterPro" id="IPR016161">
    <property type="entry name" value="Ald_DH/histidinol_DH"/>
</dbReference>
<dbReference type="Gene3D" id="3.40.605.10">
    <property type="entry name" value="Aldehyde Dehydrogenase, Chain A, domain 1"/>
    <property type="match status" value="1"/>
</dbReference>
<dbReference type="PROSITE" id="PS00687">
    <property type="entry name" value="ALDEHYDE_DEHYDR_GLU"/>
    <property type="match status" value="1"/>
</dbReference>
<gene>
    <name evidence="6" type="ORF">A4X09_0g4806</name>
</gene>
<evidence type="ECO:0000256" key="3">
    <source>
        <dbReference type="PROSITE-ProRule" id="PRU10007"/>
    </source>
</evidence>
<evidence type="ECO:0000259" key="5">
    <source>
        <dbReference type="Pfam" id="PF00171"/>
    </source>
</evidence>
<evidence type="ECO:0000256" key="2">
    <source>
        <dbReference type="ARBA" id="ARBA00023002"/>
    </source>
</evidence>
<dbReference type="EMBL" id="LWDG02000219">
    <property type="protein sequence ID" value="KAE8267537.1"/>
    <property type="molecule type" value="Genomic_DNA"/>
</dbReference>
<dbReference type="FunFam" id="3.40.605.10:FF:000007">
    <property type="entry name" value="NAD/NADP-dependent betaine aldehyde dehydrogenase"/>
    <property type="match status" value="1"/>
</dbReference>
<proteinExistence type="inferred from homology"/>
<feature type="domain" description="Aldehyde dehydrogenase" evidence="5">
    <location>
        <begin position="32"/>
        <end position="482"/>
    </location>
</feature>
<reference evidence="6" key="2">
    <citation type="journal article" date="2019" name="IMA Fungus">
        <title>Genome sequencing and comparison of five Tilletia species to identify candidate genes for the detection of regulated species infecting wheat.</title>
        <authorList>
            <person name="Nguyen H.D.T."/>
            <person name="Sultana T."/>
            <person name="Kesanakurti P."/>
            <person name="Hambleton S."/>
        </authorList>
    </citation>
    <scope>NUCLEOTIDE SEQUENCE</scope>
    <source>
        <strain evidence="6">DAOMC 236422</strain>
    </source>
</reference>
<organism evidence="6 7">
    <name type="scientific">Tilletia walkeri</name>
    <dbReference type="NCBI Taxonomy" id="117179"/>
    <lineage>
        <taxon>Eukaryota</taxon>
        <taxon>Fungi</taxon>
        <taxon>Dikarya</taxon>
        <taxon>Basidiomycota</taxon>
        <taxon>Ustilaginomycotina</taxon>
        <taxon>Exobasidiomycetes</taxon>
        <taxon>Tilletiales</taxon>
        <taxon>Tilletiaceae</taxon>
        <taxon>Tilletia</taxon>
    </lineage>
</organism>
<dbReference type="InterPro" id="IPR015590">
    <property type="entry name" value="Aldehyde_DH_dom"/>
</dbReference>
<reference evidence="6" key="1">
    <citation type="submission" date="2016-04" db="EMBL/GenBank/DDBJ databases">
        <authorList>
            <person name="Nguyen H.D."/>
            <person name="Samba Siva P."/>
            <person name="Cullis J."/>
            <person name="Levesque C.A."/>
            <person name="Hambleton S."/>
        </authorList>
    </citation>
    <scope>NUCLEOTIDE SEQUENCE</scope>
    <source>
        <strain evidence="6">DAOMC 236422</strain>
    </source>
</reference>
<dbReference type="SUPFAM" id="SSF53720">
    <property type="entry name" value="ALDH-like"/>
    <property type="match status" value="1"/>
</dbReference>
<evidence type="ECO:0000313" key="7">
    <source>
        <dbReference type="Proteomes" id="UP000078113"/>
    </source>
</evidence>
<dbReference type="FunFam" id="3.40.309.10:FF:000012">
    <property type="entry name" value="Betaine aldehyde dehydrogenase"/>
    <property type="match status" value="1"/>
</dbReference>
<evidence type="ECO:0000256" key="1">
    <source>
        <dbReference type="ARBA" id="ARBA00009986"/>
    </source>
</evidence>
<comment type="similarity">
    <text evidence="1 4">Belongs to the aldehyde dehydrogenase family.</text>
</comment>
<evidence type="ECO:0000256" key="4">
    <source>
        <dbReference type="RuleBase" id="RU003345"/>
    </source>
</evidence>
<dbReference type="Gene3D" id="3.40.309.10">
    <property type="entry name" value="Aldehyde Dehydrogenase, Chain A, domain 2"/>
    <property type="match status" value="1"/>
</dbReference>
<dbReference type="InterPro" id="IPR029510">
    <property type="entry name" value="Ald_DH_CS_GLU"/>
</dbReference>
<keyword evidence="7" id="KW-1185">Reference proteome</keyword>